<protein>
    <submittedName>
        <fullName evidence="2">CoA transferase</fullName>
    </submittedName>
</protein>
<dbReference type="InterPro" id="IPR003673">
    <property type="entry name" value="CoA-Trfase_fam_III"/>
</dbReference>
<dbReference type="Proteomes" id="UP001058461">
    <property type="component" value="Chromosome"/>
</dbReference>
<dbReference type="GO" id="GO:0016740">
    <property type="term" value="F:transferase activity"/>
    <property type="evidence" value="ECO:0007669"/>
    <property type="project" value="UniProtKB-KW"/>
</dbReference>
<evidence type="ECO:0000313" key="2">
    <source>
        <dbReference type="EMBL" id="UTW12593.1"/>
    </source>
</evidence>
<dbReference type="InterPro" id="IPR050483">
    <property type="entry name" value="CoA-transferase_III_domain"/>
</dbReference>
<dbReference type="Pfam" id="PF02515">
    <property type="entry name" value="CoA_transf_3"/>
    <property type="match status" value="1"/>
</dbReference>
<organism evidence="2 3">
    <name type="scientific">Marinobacterium rhizophilum</name>
    <dbReference type="NCBI Taxonomy" id="420402"/>
    <lineage>
        <taxon>Bacteria</taxon>
        <taxon>Pseudomonadati</taxon>
        <taxon>Pseudomonadota</taxon>
        <taxon>Gammaproteobacteria</taxon>
        <taxon>Oceanospirillales</taxon>
        <taxon>Oceanospirillaceae</taxon>
        <taxon>Marinobacterium</taxon>
    </lineage>
</organism>
<dbReference type="Gene3D" id="3.40.50.10540">
    <property type="entry name" value="Crotonobetainyl-coa:carnitine coa-transferase, domain 1"/>
    <property type="match status" value="1"/>
</dbReference>
<dbReference type="InterPro" id="IPR023606">
    <property type="entry name" value="CoA-Trfase_III_dom_1_sf"/>
</dbReference>
<proteinExistence type="predicted"/>
<dbReference type="Gene3D" id="3.30.1540.10">
    <property type="entry name" value="formyl-coa transferase, domain 3"/>
    <property type="match status" value="1"/>
</dbReference>
<gene>
    <name evidence="2" type="ORF">KDW95_02595</name>
</gene>
<dbReference type="PANTHER" id="PTHR48207:SF3">
    <property type="entry name" value="SUCCINATE--HYDROXYMETHYLGLUTARATE COA-TRANSFERASE"/>
    <property type="match status" value="1"/>
</dbReference>
<name>A0ABY5HJX7_9GAMM</name>
<keyword evidence="3" id="KW-1185">Reference proteome</keyword>
<dbReference type="EMBL" id="CP073347">
    <property type="protein sequence ID" value="UTW12593.1"/>
    <property type="molecule type" value="Genomic_DNA"/>
</dbReference>
<sequence length="425" mass="43417">MQTARDNKPLAGVRVVEFGQFIAGPGATQILADLGADVIKIESPNGDNGRRFGVNAASKGRSGMFMAYNRGKRSIALDLRHPDGAAIARKLALGADVVVQNTRVGVMAAIGLDAATLREQKPGLIYASISGFGTAGPSRQRPGLDIAAQAESGMMSLTGEPGGTPLKTGFAVVDAATATATANAILAALFRNARSGEGATIETSLLAVAIGLQAQIWAEYGCSGRLPQRAGNAQPLVAPAADLIKVSDGYIVLSAYMEDHWKRLCEAIGQPELATDSRFATSNARVQHRPALMAILHDAFGTLAGEEVRAKLEAFGVVVGVVRDYAQVQASKDVQACGIFQSVADGLGGEVQVPGLPFSLADATQGAAPARVPGLGEHSAEILQQAGFDAAQAQVLAEAGVVAMPASARAAGAGSPASASTACPL</sequence>
<dbReference type="PANTHER" id="PTHR48207">
    <property type="entry name" value="SUCCINATE--HYDROXYMETHYLGLUTARATE COA-TRANSFERASE"/>
    <property type="match status" value="1"/>
</dbReference>
<evidence type="ECO:0000256" key="1">
    <source>
        <dbReference type="ARBA" id="ARBA00022679"/>
    </source>
</evidence>
<reference evidence="2" key="1">
    <citation type="submission" date="2021-04" db="EMBL/GenBank/DDBJ databases">
        <title>Oceanospirillales bacteria with DddD are important DMSP degraders in coastal seawater.</title>
        <authorList>
            <person name="Liu J."/>
        </authorList>
    </citation>
    <scope>NUCLEOTIDE SEQUENCE</scope>
    <source>
        <strain evidence="2">D13-1</strain>
    </source>
</reference>
<dbReference type="InterPro" id="IPR044855">
    <property type="entry name" value="CoA-Trfase_III_dom3_sf"/>
</dbReference>
<accession>A0ABY5HJX7</accession>
<keyword evidence="1 2" id="KW-0808">Transferase</keyword>
<dbReference type="RefSeq" id="WP_255854692.1">
    <property type="nucleotide sequence ID" value="NZ_CP073347.1"/>
</dbReference>
<dbReference type="SUPFAM" id="SSF89796">
    <property type="entry name" value="CoA-transferase family III (CaiB/BaiF)"/>
    <property type="match status" value="1"/>
</dbReference>
<evidence type="ECO:0000313" key="3">
    <source>
        <dbReference type="Proteomes" id="UP001058461"/>
    </source>
</evidence>